<evidence type="ECO:0000313" key="5">
    <source>
        <dbReference type="EMBL" id="KZM24214.1"/>
    </source>
</evidence>
<dbReference type="Pfam" id="PF10558">
    <property type="entry name" value="MTP18"/>
    <property type="match status" value="1"/>
</dbReference>
<comment type="caution">
    <text evidence="5">The sequence shown here is derived from an EMBL/GenBank/DDBJ whole genome shotgun (WGS) entry which is preliminary data.</text>
</comment>
<name>A0A163F9P6_DIDRA</name>
<evidence type="ECO:0000256" key="2">
    <source>
        <dbReference type="ARBA" id="ARBA00017835"/>
    </source>
</evidence>
<dbReference type="Proteomes" id="UP000076837">
    <property type="component" value="Unassembled WGS sequence"/>
</dbReference>
<proteinExistence type="inferred from homology"/>
<reference evidence="5 6" key="1">
    <citation type="journal article" date="2016" name="Sci. Rep.">
        <title>Draft genome sequencing and secretome analysis of fungal phytopathogen Ascochyta rabiei provides insight into the necrotrophic effector repertoire.</title>
        <authorList>
            <person name="Verma S."/>
            <person name="Gazara R.K."/>
            <person name="Nizam S."/>
            <person name="Parween S."/>
            <person name="Chattopadhyay D."/>
            <person name="Verma P.K."/>
        </authorList>
    </citation>
    <scope>NUCLEOTIDE SEQUENCE [LARGE SCALE GENOMIC DNA]</scope>
    <source>
        <strain evidence="5 6">ArDII</strain>
    </source>
</reference>
<dbReference type="PANTHER" id="PTHR11001:SF2">
    <property type="entry name" value="MITOCHONDRIAL FISSION PROCESS PROTEIN 1"/>
    <property type="match status" value="1"/>
</dbReference>
<dbReference type="GO" id="GO:0005739">
    <property type="term" value="C:mitochondrion"/>
    <property type="evidence" value="ECO:0007669"/>
    <property type="project" value="TreeGrafter"/>
</dbReference>
<accession>A0A163F9P6</accession>
<dbReference type="OrthoDB" id="424969at2759"/>
<evidence type="ECO:0000256" key="4">
    <source>
        <dbReference type="SAM" id="MobiDB-lite"/>
    </source>
</evidence>
<evidence type="ECO:0000313" key="6">
    <source>
        <dbReference type="Proteomes" id="UP000076837"/>
    </source>
</evidence>
<protein>
    <recommendedName>
        <fullName evidence="2">Mitochondrial fission process protein 1</fullName>
    </recommendedName>
    <alternativeName>
        <fullName evidence="3">Mitochondrial 18 kDa protein</fullName>
    </alternativeName>
</protein>
<feature type="compositionally biased region" description="Basic and acidic residues" evidence="4">
    <location>
        <begin position="302"/>
        <end position="317"/>
    </location>
</feature>
<feature type="compositionally biased region" description="Basic and acidic residues" evidence="4">
    <location>
        <begin position="1"/>
        <end position="23"/>
    </location>
</feature>
<dbReference type="InterPro" id="IPR019560">
    <property type="entry name" value="Mitochondrial_18_kDa_protein"/>
</dbReference>
<sequence length="317" mass="34856">MAKDDKTLAEVDGVERLRKEARPDFSVPPPRKQLPKDIMDKLEDEGVWDSISDGRAEDTTDTSIRYAAYATRIRTIMLSAHRYVAYTSDIGESFRPIAHPYLVKGAYAVSWLYLTGDVAHEGYKAYVRNQKALHPENYADGPAQINEQAKENRDMAATGHATGVVGQVQQLAQKATSTEGVKLGGQGSVLTGGEVVAGRIPAIEDYRAVMAQRAIFQAVASMGLPAFTIHSIVRYSGRALKDAKNKTLRTWGPIGLGLAAVPFLPYMFDEPVERATEWLFYNGFKLVGGEKAVEGRPVTGAKELRKEESQSTHLKEL</sequence>
<evidence type="ECO:0000256" key="1">
    <source>
        <dbReference type="ARBA" id="ARBA00009224"/>
    </source>
</evidence>
<organism evidence="5 6">
    <name type="scientific">Didymella rabiei</name>
    <name type="common">Chickpea ascochyta blight fungus</name>
    <name type="synonym">Mycosphaerella rabiei</name>
    <dbReference type="NCBI Taxonomy" id="5454"/>
    <lineage>
        <taxon>Eukaryota</taxon>
        <taxon>Fungi</taxon>
        <taxon>Dikarya</taxon>
        <taxon>Ascomycota</taxon>
        <taxon>Pezizomycotina</taxon>
        <taxon>Dothideomycetes</taxon>
        <taxon>Pleosporomycetidae</taxon>
        <taxon>Pleosporales</taxon>
        <taxon>Pleosporineae</taxon>
        <taxon>Didymellaceae</taxon>
        <taxon>Ascochyta</taxon>
    </lineage>
</organism>
<feature type="region of interest" description="Disordered" evidence="4">
    <location>
        <begin position="298"/>
        <end position="317"/>
    </location>
</feature>
<dbReference type="GO" id="GO:0000266">
    <property type="term" value="P:mitochondrial fission"/>
    <property type="evidence" value="ECO:0007669"/>
    <property type="project" value="TreeGrafter"/>
</dbReference>
<gene>
    <name evidence="5" type="ORF">ST47_g4640</name>
</gene>
<dbReference type="EMBL" id="JYNV01000170">
    <property type="protein sequence ID" value="KZM24214.1"/>
    <property type="molecule type" value="Genomic_DNA"/>
</dbReference>
<feature type="region of interest" description="Disordered" evidence="4">
    <location>
        <begin position="1"/>
        <end position="36"/>
    </location>
</feature>
<keyword evidence="6" id="KW-1185">Reference proteome</keyword>
<dbReference type="PANTHER" id="PTHR11001">
    <property type="entry name" value="MITOCHONDRIAL FISSION PROCESS PROTEIN 1"/>
    <property type="match status" value="1"/>
</dbReference>
<evidence type="ECO:0000256" key="3">
    <source>
        <dbReference type="ARBA" id="ARBA00029631"/>
    </source>
</evidence>
<comment type="similarity">
    <text evidence="1">Belongs to the MTFP1 family.</text>
</comment>
<dbReference type="AlphaFoldDB" id="A0A163F9P6"/>